<evidence type="ECO:0000313" key="3">
    <source>
        <dbReference type="EMBL" id="KAF6794954.1"/>
    </source>
</evidence>
<keyword evidence="4" id="KW-1185">Reference proteome</keyword>
<reference evidence="3 4" key="1">
    <citation type="journal article" date="2020" name="Phytopathology">
        <title>Genome Sequence Resources of Colletotrichum truncatum, C. plurivorum, C. musicola, and C. sojae: Four Species Pathogenic to Soybean (Glycine max).</title>
        <authorList>
            <person name="Rogerio F."/>
            <person name="Boufleur T.R."/>
            <person name="Ciampi-Guillardi M."/>
            <person name="Sukno S.A."/>
            <person name="Thon M.R."/>
            <person name="Massola Junior N.S."/>
            <person name="Baroncelli R."/>
        </authorList>
    </citation>
    <scope>NUCLEOTIDE SEQUENCE [LARGE SCALE GENOMIC DNA]</scope>
    <source>
        <strain evidence="3 4">LFN0009</strain>
    </source>
</reference>
<proteinExistence type="predicted"/>
<dbReference type="InterPro" id="IPR001810">
    <property type="entry name" value="F-box_dom"/>
</dbReference>
<feature type="domain" description="F-box" evidence="2">
    <location>
        <begin position="17"/>
        <end position="63"/>
    </location>
</feature>
<evidence type="ECO:0000313" key="4">
    <source>
        <dbReference type="Proteomes" id="UP000652219"/>
    </source>
</evidence>
<organism evidence="3 4">
    <name type="scientific">Colletotrichum sojae</name>
    <dbReference type="NCBI Taxonomy" id="2175907"/>
    <lineage>
        <taxon>Eukaryota</taxon>
        <taxon>Fungi</taxon>
        <taxon>Dikarya</taxon>
        <taxon>Ascomycota</taxon>
        <taxon>Pezizomycotina</taxon>
        <taxon>Sordariomycetes</taxon>
        <taxon>Hypocreomycetidae</taxon>
        <taxon>Glomerellales</taxon>
        <taxon>Glomerellaceae</taxon>
        <taxon>Colletotrichum</taxon>
        <taxon>Colletotrichum orchidearum species complex</taxon>
    </lineage>
</organism>
<dbReference type="SUPFAM" id="SSF81383">
    <property type="entry name" value="F-box domain"/>
    <property type="match status" value="1"/>
</dbReference>
<dbReference type="Proteomes" id="UP000652219">
    <property type="component" value="Unassembled WGS sequence"/>
</dbReference>
<dbReference type="AlphaFoldDB" id="A0A8H6IRZ2"/>
<protein>
    <recommendedName>
        <fullName evidence="2">F-box domain-containing protein</fullName>
    </recommendedName>
</protein>
<evidence type="ECO:0000259" key="2">
    <source>
        <dbReference type="PROSITE" id="PS50181"/>
    </source>
</evidence>
<dbReference type="EMBL" id="WIGN01000400">
    <property type="protein sequence ID" value="KAF6794954.1"/>
    <property type="molecule type" value="Genomic_DNA"/>
</dbReference>
<evidence type="ECO:0000256" key="1">
    <source>
        <dbReference type="SAM" id="MobiDB-lite"/>
    </source>
</evidence>
<dbReference type="PROSITE" id="PS50181">
    <property type="entry name" value="FBOX"/>
    <property type="match status" value="1"/>
</dbReference>
<comment type="caution">
    <text evidence="3">The sequence shown here is derived from an EMBL/GenBank/DDBJ whole genome shotgun (WGS) entry which is preliminary data.</text>
</comment>
<accession>A0A8H6IRZ2</accession>
<gene>
    <name evidence="3" type="ORF">CSOJ01_13570</name>
</gene>
<sequence length="153" mass="17475">MAISPLVQPSTGASSVIDFIAASPFEIAASILSHLDNSDLKALRLTNKRLAGVIAPHLRFERVFISTSPLDVAVFRAIAGHETFRHRVLEIVWDDARYEKPPPPDPSTPDEWDYYYEDDMEDGDEEQDDNERGEWPPPGVPYWFFRRCKDNIE</sequence>
<feature type="compositionally biased region" description="Acidic residues" evidence="1">
    <location>
        <begin position="108"/>
        <end position="131"/>
    </location>
</feature>
<dbReference type="InterPro" id="IPR036047">
    <property type="entry name" value="F-box-like_dom_sf"/>
</dbReference>
<feature type="region of interest" description="Disordered" evidence="1">
    <location>
        <begin position="97"/>
        <end position="140"/>
    </location>
</feature>
<name>A0A8H6IRZ2_9PEZI</name>
<dbReference type="CDD" id="cd09917">
    <property type="entry name" value="F-box_SF"/>
    <property type="match status" value="1"/>
</dbReference>